<dbReference type="Pfam" id="PF01899">
    <property type="entry name" value="MNHE"/>
    <property type="match status" value="1"/>
</dbReference>
<keyword evidence="4 7" id="KW-0812">Transmembrane</keyword>
<comment type="similarity">
    <text evidence="2">Belongs to the CPA3 antiporters (TC 2.A.63) subunit E family.</text>
</comment>
<dbReference type="GO" id="GO:0005886">
    <property type="term" value="C:plasma membrane"/>
    <property type="evidence" value="ECO:0007669"/>
    <property type="project" value="UniProtKB-SubCell"/>
</dbReference>
<evidence type="ECO:0000256" key="7">
    <source>
        <dbReference type="SAM" id="Phobius"/>
    </source>
</evidence>
<name>A0A852VAQ7_9ACTN</name>
<organism evidence="8 9">
    <name type="scientific">Streptosporangium sandarakinum</name>
    <dbReference type="NCBI Taxonomy" id="1260955"/>
    <lineage>
        <taxon>Bacteria</taxon>
        <taxon>Bacillati</taxon>
        <taxon>Actinomycetota</taxon>
        <taxon>Actinomycetes</taxon>
        <taxon>Streptosporangiales</taxon>
        <taxon>Streptosporangiaceae</taxon>
        <taxon>Streptosporangium</taxon>
    </lineage>
</organism>
<dbReference type="Proteomes" id="UP000576393">
    <property type="component" value="Unassembled WGS sequence"/>
</dbReference>
<comment type="subcellular location">
    <subcellularLocation>
        <location evidence="1">Cell membrane</location>
        <topology evidence="1">Multi-pass membrane protein</topology>
    </subcellularLocation>
</comment>
<gene>
    <name evidence="8" type="ORF">HDA43_005788</name>
</gene>
<keyword evidence="5 7" id="KW-1133">Transmembrane helix</keyword>
<dbReference type="PANTHER" id="PTHR34584:SF1">
    <property type="entry name" value="NA(+)_H(+) ANTIPORTER SUBUNIT E1"/>
    <property type="match status" value="1"/>
</dbReference>
<evidence type="ECO:0000313" key="9">
    <source>
        <dbReference type="Proteomes" id="UP000576393"/>
    </source>
</evidence>
<evidence type="ECO:0000256" key="2">
    <source>
        <dbReference type="ARBA" id="ARBA00006228"/>
    </source>
</evidence>
<reference evidence="8 9" key="1">
    <citation type="submission" date="2020-07" db="EMBL/GenBank/DDBJ databases">
        <title>Sequencing the genomes of 1000 actinobacteria strains.</title>
        <authorList>
            <person name="Klenk H.-P."/>
        </authorList>
    </citation>
    <scope>NUCLEOTIDE SEQUENCE [LARGE SCALE GENOMIC DNA]</scope>
    <source>
        <strain evidence="8 9">DSM 45763</strain>
    </source>
</reference>
<keyword evidence="3" id="KW-1003">Cell membrane</keyword>
<evidence type="ECO:0000256" key="5">
    <source>
        <dbReference type="ARBA" id="ARBA00022989"/>
    </source>
</evidence>
<dbReference type="NCBIfam" id="NF006521">
    <property type="entry name" value="PRK08965.1-5"/>
    <property type="match status" value="1"/>
</dbReference>
<proteinExistence type="inferred from homology"/>
<comment type="caution">
    <text evidence="8">The sequence shown here is derived from an EMBL/GenBank/DDBJ whole genome shotgun (WGS) entry which is preliminary data.</text>
</comment>
<dbReference type="GO" id="GO:0008324">
    <property type="term" value="F:monoatomic cation transmembrane transporter activity"/>
    <property type="evidence" value="ECO:0007669"/>
    <property type="project" value="InterPro"/>
</dbReference>
<keyword evidence="9" id="KW-1185">Reference proteome</keyword>
<feature type="transmembrane region" description="Helical" evidence="7">
    <location>
        <begin position="71"/>
        <end position="95"/>
    </location>
</feature>
<accession>A0A852VAQ7</accession>
<keyword evidence="6 7" id="KW-0472">Membrane</keyword>
<dbReference type="EMBL" id="JACCCO010000003">
    <property type="protein sequence ID" value="NYF43561.1"/>
    <property type="molecule type" value="Genomic_DNA"/>
</dbReference>
<evidence type="ECO:0000256" key="1">
    <source>
        <dbReference type="ARBA" id="ARBA00004651"/>
    </source>
</evidence>
<dbReference type="RefSeq" id="WP_179827136.1">
    <property type="nucleotide sequence ID" value="NZ_JACCCO010000003.1"/>
</dbReference>
<dbReference type="AlphaFoldDB" id="A0A852VAQ7"/>
<evidence type="ECO:0000256" key="6">
    <source>
        <dbReference type="ARBA" id="ARBA00023136"/>
    </source>
</evidence>
<sequence>MSRPDGDRAPLLFGRPVPPRTVAWLTVVWLLLWGELSVANVLGGLLAALAVVWLLPLPARKPALRIHPARLLVFLAVFATDLVISSVRVAFWALRFGTVPPMEIVEVRLRTSSEVMAVLAVVALSALPGSLVLEARLADGELVLHVLGLTGDVQGTTRADVAKLEARIVAAFGTTADREELR</sequence>
<evidence type="ECO:0000313" key="8">
    <source>
        <dbReference type="EMBL" id="NYF43561.1"/>
    </source>
</evidence>
<protein>
    <submittedName>
        <fullName evidence="8">Multicomponent Na+:H+ antiporter subunit E</fullName>
    </submittedName>
</protein>
<dbReference type="PANTHER" id="PTHR34584">
    <property type="entry name" value="NA(+)/H(+) ANTIPORTER SUBUNIT E1"/>
    <property type="match status" value="1"/>
</dbReference>
<feature type="transmembrane region" description="Helical" evidence="7">
    <location>
        <begin position="38"/>
        <end position="59"/>
    </location>
</feature>
<evidence type="ECO:0000256" key="4">
    <source>
        <dbReference type="ARBA" id="ARBA00022692"/>
    </source>
</evidence>
<dbReference type="InterPro" id="IPR002758">
    <property type="entry name" value="Cation_antiport_E"/>
</dbReference>
<evidence type="ECO:0000256" key="3">
    <source>
        <dbReference type="ARBA" id="ARBA00022475"/>
    </source>
</evidence>